<evidence type="ECO:0000313" key="2">
    <source>
        <dbReference type="Proteomes" id="UP000016801"/>
    </source>
</evidence>
<sequence>MKQQKLVSFVNTTMIIDPSELISALTSSRVQNSFLNMFKCLMDDERA</sequence>
<comment type="caution">
    <text evidence="1">The sequence shown here is derived from an EMBL/GenBank/DDBJ whole genome shotgun (WGS) entry which is preliminary data.</text>
</comment>
<accession>M1WDQ6</accession>
<dbReference type="Proteomes" id="UP000016801">
    <property type="component" value="Unassembled WGS sequence"/>
</dbReference>
<dbReference type="VEuPathDB" id="FungiDB:CPUR_03431"/>
<dbReference type="EMBL" id="CAGA01000015">
    <property type="protein sequence ID" value="CCE29584.1"/>
    <property type="molecule type" value="Genomic_DNA"/>
</dbReference>
<reference evidence="1 2" key="1">
    <citation type="journal article" date="2013" name="PLoS Genet.">
        <title>Plant-symbiotic fungi as chemical engineers: Multi-genome analysis of the Clavicipitaceae reveals dynamics of alkaloid loci.</title>
        <authorList>
            <person name="Schardl C.L."/>
            <person name="Young C.A."/>
            <person name="Hesse U."/>
            <person name="Amyotte S.G."/>
            <person name="Andreeva K."/>
            <person name="Calie P.J."/>
            <person name="Fleetwood D.J."/>
            <person name="Haws D.C."/>
            <person name="Moore N."/>
            <person name="Oeser B."/>
            <person name="Panaccione D.G."/>
            <person name="Schweri K.K."/>
            <person name="Voisey C.R."/>
            <person name="Farman M.L."/>
            <person name="Jaromczyk J.W."/>
            <person name="Roe B.A."/>
            <person name="O'Sullivan D.M."/>
            <person name="Scott B."/>
            <person name="Tudzynski P."/>
            <person name="An Z."/>
            <person name="Arnaoudova E.G."/>
            <person name="Bullock C.T."/>
            <person name="Charlton N.D."/>
            <person name="Chen L."/>
            <person name="Cox M."/>
            <person name="Dinkins R.D."/>
            <person name="Florea S."/>
            <person name="Glenn A.E."/>
            <person name="Gordon A."/>
            <person name="Gueldener U."/>
            <person name="Harris D.R."/>
            <person name="Hollin W."/>
            <person name="Jaromczyk J."/>
            <person name="Johnson R.D."/>
            <person name="Khan A.K."/>
            <person name="Leistner E."/>
            <person name="Leuchtmann A."/>
            <person name="Li C."/>
            <person name="Liu J."/>
            <person name="Liu J."/>
            <person name="Liu M."/>
            <person name="Mace W."/>
            <person name="Machado C."/>
            <person name="Nagabhyru P."/>
            <person name="Pan J."/>
            <person name="Schmid J."/>
            <person name="Sugawara K."/>
            <person name="Steiner U."/>
            <person name="Takach J.E."/>
            <person name="Tanaka E."/>
            <person name="Webb J.S."/>
            <person name="Wilson E.V."/>
            <person name="Wiseman J.L."/>
            <person name="Yoshida R."/>
            <person name="Zeng Z."/>
        </authorList>
    </citation>
    <scope>NUCLEOTIDE SEQUENCE [LARGE SCALE GENOMIC DNA]</scope>
    <source>
        <strain evidence="1 2">20.1</strain>
    </source>
</reference>
<gene>
    <name evidence="1" type="ORF">CPUR_03431</name>
</gene>
<organism evidence="1 2">
    <name type="scientific">Claviceps purpurea (strain 20.1)</name>
    <name type="common">Ergot fungus</name>
    <name type="synonym">Sphacelia segetum</name>
    <dbReference type="NCBI Taxonomy" id="1111077"/>
    <lineage>
        <taxon>Eukaryota</taxon>
        <taxon>Fungi</taxon>
        <taxon>Dikarya</taxon>
        <taxon>Ascomycota</taxon>
        <taxon>Pezizomycotina</taxon>
        <taxon>Sordariomycetes</taxon>
        <taxon>Hypocreomycetidae</taxon>
        <taxon>Hypocreales</taxon>
        <taxon>Clavicipitaceae</taxon>
        <taxon>Claviceps</taxon>
    </lineage>
</organism>
<name>M1WDQ6_CLAP2</name>
<dbReference type="HOGENOM" id="CLU_3175337_0_0_1"/>
<dbReference type="AlphaFoldDB" id="M1WDQ6"/>
<proteinExistence type="predicted"/>
<protein>
    <submittedName>
        <fullName evidence="1">Uncharacterized protein</fullName>
    </submittedName>
</protein>
<evidence type="ECO:0000313" key="1">
    <source>
        <dbReference type="EMBL" id="CCE29584.1"/>
    </source>
</evidence>
<keyword evidence="2" id="KW-1185">Reference proteome</keyword>